<dbReference type="InterPro" id="IPR036093">
    <property type="entry name" value="NAC_dom_sf"/>
</dbReference>
<keyword evidence="3" id="KW-0804">Transcription</keyword>
<reference evidence="7" key="1">
    <citation type="submission" date="2020-07" db="EMBL/GenBank/DDBJ databases">
        <title>Genome sequence and genetic diversity analysis of an under-domesticated orphan crop, white fonio (Digitaria exilis).</title>
        <authorList>
            <person name="Bennetzen J.L."/>
            <person name="Chen S."/>
            <person name="Ma X."/>
            <person name="Wang X."/>
            <person name="Yssel A.E.J."/>
            <person name="Chaluvadi S.R."/>
            <person name="Johnson M."/>
            <person name="Gangashetty P."/>
            <person name="Hamidou F."/>
            <person name="Sanogo M.D."/>
            <person name="Zwaenepoel A."/>
            <person name="Wallace J."/>
            <person name="Van De Peer Y."/>
            <person name="Van Deynze A."/>
        </authorList>
    </citation>
    <scope>NUCLEOTIDE SEQUENCE</scope>
    <source>
        <tissue evidence="7">Leaves</tissue>
    </source>
</reference>
<feature type="compositionally biased region" description="Polar residues" evidence="5">
    <location>
        <begin position="310"/>
        <end position="331"/>
    </location>
</feature>
<dbReference type="GO" id="GO:0003677">
    <property type="term" value="F:DNA binding"/>
    <property type="evidence" value="ECO:0007669"/>
    <property type="project" value="UniProtKB-KW"/>
</dbReference>
<dbReference type="Proteomes" id="UP000636709">
    <property type="component" value="Unassembled WGS sequence"/>
</dbReference>
<dbReference type="GO" id="GO:0006355">
    <property type="term" value="P:regulation of DNA-templated transcription"/>
    <property type="evidence" value="ECO:0007669"/>
    <property type="project" value="InterPro"/>
</dbReference>
<proteinExistence type="predicted"/>
<dbReference type="OrthoDB" id="654904at2759"/>
<name>A0A835AJ37_9POAL</name>
<organism evidence="7 8">
    <name type="scientific">Digitaria exilis</name>
    <dbReference type="NCBI Taxonomy" id="1010633"/>
    <lineage>
        <taxon>Eukaryota</taxon>
        <taxon>Viridiplantae</taxon>
        <taxon>Streptophyta</taxon>
        <taxon>Embryophyta</taxon>
        <taxon>Tracheophyta</taxon>
        <taxon>Spermatophyta</taxon>
        <taxon>Magnoliopsida</taxon>
        <taxon>Liliopsida</taxon>
        <taxon>Poales</taxon>
        <taxon>Poaceae</taxon>
        <taxon>PACMAD clade</taxon>
        <taxon>Panicoideae</taxon>
        <taxon>Panicodae</taxon>
        <taxon>Paniceae</taxon>
        <taxon>Anthephorinae</taxon>
        <taxon>Digitaria</taxon>
    </lineage>
</organism>
<keyword evidence="4" id="KW-0539">Nucleus</keyword>
<evidence type="ECO:0000256" key="2">
    <source>
        <dbReference type="ARBA" id="ARBA00023125"/>
    </source>
</evidence>
<feature type="domain" description="NAC" evidence="6">
    <location>
        <begin position="11"/>
        <end position="163"/>
    </location>
</feature>
<feature type="region of interest" description="Disordered" evidence="5">
    <location>
        <begin position="310"/>
        <end position="334"/>
    </location>
</feature>
<evidence type="ECO:0000256" key="4">
    <source>
        <dbReference type="ARBA" id="ARBA00023242"/>
    </source>
</evidence>
<dbReference type="SUPFAM" id="SSF101941">
    <property type="entry name" value="NAC domain"/>
    <property type="match status" value="1"/>
</dbReference>
<dbReference type="PANTHER" id="PTHR31719">
    <property type="entry name" value="NAC TRANSCRIPTION FACTOR 56"/>
    <property type="match status" value="1"/>
</dbReference>
<evidence type="ECO:0000259" key="6">
    <source>
        <dbReference type="PROSITE" id="PS51005"/>
    </source>
</evidence>
<comment type="caution">
    <text evidence="7">The sequence shown here is derived from an EMBL/GenBank/DDBJ whole genome shotgun (WGS) entry which is preliminary data.</text>
</comment>
<keyword evidence="8" id="KW-1185">Reference proteome</keyword>
<gene>
    <name evidence="7" type="ORF">HU200_052467</name>
</gene>
<evidence type="ECO:0000313" key="8">
    <source>
        <dbReference type="Proteomes" id="UP000636709"/>
    </source>
</evidence>
<evidence type="ECO:0000256" key="3">
    <source>
        <dbReference type="ARBA" id="ARBA00023163"/>
    </source>
</evidence>
<dbReference type="PROSITE" id="PS51005">
    <property type="entry name" value="NAC"/>
    <property type="match status" value="1"/>
</dbReference>
<accession>A0A835AJ37</accession>
<protein>
    <recommendedName>
        <fullName evidence="6">NAC domain-containing protein</fullName>
    </recommendedName>
</protein>
<dbReference type="EMBL" id="JACEFO010002288">
    <property type="protein sequence ID" value="KAF8668050.1"/>
    <property type="molecule type" value="Genomic_DNA"/>
</dbReference>
<feature type="region of interest" description="Disordered" evidence="5">
    <location>
        <begin position="372"/>
        <end position="391"/>
    </location>
</feature>
<dbReference type="InterPro" id="IPR003441">
    <property type="entry name" value="NAC-dom"/>
</dbReference>
<dbReference type="Gene3D" id="2.170.150.80">
    <property type="entry name" value="NAC domain"/>
    <property type="match status" value="1"/>
</dbReference>
<dbReference type="AlphaFoldDB" id="A0A835AJ37"/>
<evidence type="ECO:0000313" key="7">
    <source>
        <dbReference type="EMBL" id="KAF8668050.1"/>
    </source>
</evidence>
<keyword evidence="2" id="KW-0238">DNA-binding</keyword>
<dbReference type="PANTHER" id="PTHR31719:SF116">
    <property type="entry name" value="NAC DOMAIN-CONTAINING PROTEIN"/>
    <property type="match status" value="1"/>
</dbReference>
<sequence>MSIKAAKSLGLPPGFTFRPDDTELISLYLLPKLHGEPSRLPFPGVAVVDDDAAANTLPWDLLKRHGLAADDEAYFFVHTTKKDAAAARQDRYCDGDATWVSQRPVYGRTCVDGEQEIEWRRNNLNLHKGRGKNGSGSTGWVMHEYTVTQPACPFLKICHVAFTGHGKDRKRVPDDESDCQVAGDEPVAKRARVEADANGNIHGSTGEGYYGMDQYDSGEKEIDQNDQYMFQEQVVPEEADELMLGLEAMLSDLEQNILADQVQGGYGTDYPTGDVGYDDQNVQRVYRQLAEAMKADQPRKQEPVIQTTISGQEPLSSTEQGISSSNDQQLPDGTYLPATDQEIQDALLQPVQTTFPFPASAGAEFYLEQAPTTEQEQHQPMEHQYGGDQQEQDQELELFWSNIEVDADRIIFPEPFPSVI</sequence>
<keyword evidence="1" id="KW-0805">Transcription regulation</keyword>
<dbReference type="Pfam" id="PF02365">
    <property type="entry name" value="NAM"/>
    <property type="match status" value="1"/>
</dbReference>
<evidence type="ECO:0000256" key="1">
    <source>
        <dbReference type="ARBA" id="ARBA00023015"/>
    </source>
</evidence>
<evidence type="ECO:0000256" key="5">
    <source>
        <dbReference type="SAM" id="MobiDB-lite"/>
    </source>
</evidence>